<dbReference type="InterPro" id="IPR050220">
    <property type="entry name" value="Type_II_DNA_Topoisomerases"/>
</dbReference>
<evidence type="ECO:0000256" key="6">
    <source>
        <dbReference type="ARBA" id="ARBA00023235"/>
    </source>
</evidence>
<keyword evidence="11" id="KW-1185">Reference proteome</keyword>
<evidence type="ECO:0000256" key="5">
    <source>
        <dbReference type="ARBA" id="ARBA00023125"/>
    </source>
</evidence>
<dbReference type="PANTHER" id="PTHR43493">
    <property type="entry name" value="DNA GYRASE/TOPOISOMERASE SUBUNIT A"/>
    <property type="match status" value="1"/>
</dbReference>
<evidence type="ECO:0000256" key="2">
    <source>
        <dbReference type="ARBA" id="ARBA00008263"/>
    </source>
</evidence>
<dbReference type="GO" id="GO:0003677">
    <property type="term" value="F:DNA binding"/>
    <property type="evidence" value="ECO:0007669"/>
    <property type="project" value="UniProtKB-UniRule"/>
</dbReference>
<dbReference type="GO" id="GO:0009330">
    <property type="term" value="C:DNA topoisomerase type II (double strand cut, ATP-hydrolyzing) complex"/>
    <property type="evidence" value="ECO:0007669"/>
    <property type="project" value="TreeGrafter"/>
</dbReference>
<dbReference type="AlphaFoldDB" id="A0AB94IVQ1"/>
<dbReference type="GO" id="GO:0005737">
    <property type="term" value="C:cytoplasm"/>
    <property type="evidence" value="ECO:0007669"/>
    <property type="project" value="TreeGrafter"/>
</dbReference>
<dbReference type="CDD" id="cd00187">
    <property type="entry name" value="TOP4c"/>
    <property type="match status" value="1"/>
</dbReference>
<feature type="compositionally biased region" description="Basic and acidic residues" evidence="8">
    <location>
        <begin position="421"/>
        <end position="434"/>
    </location>
</feature>
<dbReference type="SMART" id="SM00434">
    <property type="entry name" value="TOP4c"/>
    <property type="match status" value="1"/>
</dbReference>
<dbReference type="PROSITE" id="PS52040">
    <property type="entry name" value="TOPO_IIA"/>
    <property type="match status" value="1"/>
</dbReference>
<proteinExistence type="inferred from homology"/>
<dbReference type="Proteomes" id="UP000008957">
    <property type="component" value="Chromosome"/>
</dbReference>
<evidence type="ECO:0000259" key="9">
    <source>
        <dbReference type="PROSITE" id="PS52040"/>
    </source>
</evidence>
<dbReference type="InterPro" id="IPR013758">
    <property type="entry name" value="Topo_IIA_A/C_ab"/>
</dbReference>
<keyword evidence="5 7" id="KW-0238">DNA-binding</keyword>
<gene>
    <name evidence="10" type="ORF">SY1_03450</name>
</gene>
<dbReference type="InterPro" id="IPR013760">
    <property type="entry name" value="Topo_IIA-like_dom_sf"/>
</dbReference>
<dbReference type="SUPFAM" id="SSF56719">
    <property type="entry name" value="Type II DNA topoisomerase"/>
    <property type="match status" value="1"/>
</dbReference>
<accession>A0AB94IVQ1</accession>
<evidence type="ECO:0000313" key="10">
    <source>
        <dbReference type="EMBL" id="CBL27830.1"/>
    </source>
</evidence>
<feature type="domain" description="Topo IIA-type catalytic" evidence="9">
    <location>
        <begin position="64"/>
        <end position="406"/>
    </location>
</feature>
<reference evidence="10 11" key="2">
    <citation type="submission" date="2010-03" db="EMBL/GenBank/DDBJ databases">
        <authorList>
            <person name="Pajon A."/>
        </authorList>
    </citation>
    <scope>NUCLEOTIDE SEQUENCE [LARGE SCALE GENOMIC DNA]</scope>
    <source>
        <strain evidence="10 11">SGP1</strain>
    </source>
</reference>
<dbReference type="FunFam" id="3.90.199.10:FF:000001">
    <property type="entry name" value="DNA gyrase subunit A"/>
    <property type="match status" value="1"/>
</dbReference>
<evidence type="ECO:0000256" key="1">
    <source>
        <dbReference type="ARBA" id="ARBA00000185"/>
    </source>
</evidence>
<evidence type="ECO:0000256" key="3">
    <source>
        <dbReference type="ARBA" id="ARBA00012895"/>
    </source>
</evidence>
<dbReference type="FunFam" id="3.30.1360.40:FF:000002">
    <property type="entry name" value="DNA gyrase subunit A"/>
    <property type="match status" value="1"/>
</dbReference>
<dbReference type="KEGG" id="sbr:SY1_03450"/>
<organism evidence="10 11">
    <name type="scientific">Fretibacterium fastidiosum</name>
    <dbReference type="NCBI Taxonomy" id="651822"/>
    <lineage>
        <taxon>Bacteria</taxon>
        <taxon>Thermotogati</taxon>
        <taxon>Synergistota</taxon>
        <taxon>Synergistia</taxon>
        <taxon>Synergistales</taxon>
        <taxon>Aminobacteriaceae</taxon>
        <taxon>Fretibacterium</taxon>
    </lineage>
</organism>
<name>A0AB94IVQ1_9BACT</name>
<comment type="similarity">
    <text evidence="2">Belongs to the type II topoisomerase GyrA/ParC subunit family.</text>
</comment>
<comment type="catalytic activity">
    <reaction evidence="1 7">
        <text>ATP-dependent breakage, passage and rejoining of double-stranded DNA.</text>
        <dbReference type="EC" id="5.6.2.2"/>
    </reaction>
</comment>
<dbReference type="GO" id="GO:0003918">
    <property type="term" value="F:DNA topoisomerase type II (double strand cut, ATP-hydrolyzing) activity"/>
    <property type="evidence" value="ECO:0007669"/>
    <property type="project" value="UniProtKB-EC"/>
</dbReference>
<dbReference type="Gene3D" id="3.90.199.10">
    <property type="entry name" value="Topoisomerase II, domain 5"/>
    <property type="match status" value="1"/>
</dbReference>
<feature type="active site" description="O-(5'-phospho-DNA)-tyrosine intermediate" evidence="7">
    <location>
        <position position="152"/>
    </location>
</feature>
<evidence type="ECO:0000256" key="8">
    <source>
        <dbReference type="SAM" id="MobiDB-lite"/>
    </source>
</evidence>
<evidence type="ECO:0000256" key="7">
    <source>
        <dbReference type="PROSITE-ProRule" id="PRU01384"/>
    </source>
</evidence>
<dbReference type="GO" id="GO:0006265">
    <property type="term" value="P:DNA topological change"/>
    <property type="evidence" value="ECO:0007669"/>
    <property type="project" value="UniProtKB-UniRule"/>
</dbReference>
<evidence type="ECO:0000313" key="11">
    <source>
        <dbReference type="Proteomes" id="UP000008957"/>
    </source>
</evidence>
<dbReference type="EMBL" id="FP929056">
    <property type="protein sequence ID" value="CBL27830.1"/>
    <property type="molecule type" value="Genomic_DNA"/>
</dbReference>
<reference evidence="11" key="1">
    <citation type="submission" date="2010-03" db="EMBL/GenBank/DDBJ databases">
        <title>The genome sequence of Synergistetes sp. SGP1.</title>
        <authorList>
            <consortium name="metaHIT consortium -- http://www.metahit.eu/"/>
            <person name="Pajon A."/>
            <person name="Turner K."/>
            <person name="Parkhill J."/>
            <person name="Wade W."/>
            <person name="Vartoukian S."/>
        </authorList>
    </citation>
    <scope>NUCLEOTIDE SEQUENCE [LARGE SCALE GENOMIC DNA]</scope>
    <source>
        <strain evidence="11">SGP1</strain>
    </source>
</reference>
<keyword evidence="4 7" id="KW-0799">Topoisomerase</keyword>
<dbReference type="EC" id="5.6.2.2" evidence="3"/>
<feature type="region of interest" description="Disordered" evidence="8">
    <location>
        <begin position="402"/>
        <end position="536"/>
    </location>
</feature>
<evidence type="ECO:0000256" key="4">
    <source>
        <dbReference type="ARBA" id="ARBA00023029"/>
    </source>
</evidence>
<dbReference type="Gene3D" id="3.30.1360.40">
    <property type="match status" value="1"/>
</dbReference>
<dbReference type="InterPro" id="IPR002205">
    <property type="entry name" value="Topo_IIA_dom_A"/>
</dbReference>
<dbReference type="Pfam" id="PF00521">
    <property type="entry name" value="DNA_topoisoIV"/>
    <property type="match status" value="1"/>
</dbReference>
<protein>
    <recommendedName>
        <fullName evidence="3">DNA topoisomerase (ATP-hydrolyzing)</fullName>
        <ecNumber evidence="3">5.6.2.2</ecNumber>
    </recommendedName>
</protein>
<dbReference type="GO" id="GO:0005524">
    <property type="term" value="F:ATP binding"/>
    <property type="evidence" value="ECO:0007669"/>
    <property type="project" value="InterPro"/>
</dbReference>
<keyword evidence="6 7" id="KW-0413">Isomerase</keyword>
<sequence length="536" mass="58139">MSEPRVGPTLRVVLESFWEVIDFMSEEKIEGQRAGERILSLPLVGEIKDSYLNYAMSVIVGRALPDVRDGLKPVQRRVLYAMSELGLRHNSAYKKSARIVGETMGKYHPHGDSSIYDTMVRLAQDWSLRYCLVDGQGNFGSVDGDRAAAMRYTEARLHELGELMLADIDEDTVEWGPNFDESLKEPLSLPSVLPNLLVNGSTGIAVGMATNIPPHNLREVTDVLCWLLEEGINPAEASLADLMERLPGPDFPTGGQILGRQGIYDAYRTGRGKVIVRGRMHVEDGRRGKVNVIVTEIPYAVNKTTLIETMVKAAQDKVIDGIQDIRDESNREGMRIVLELSRDANPDLVMRQLYKRTQLQATFGVINLALDRQTPRLLPLASILGLFLSYRRDVVRRRTQFRLNKASGAGPHRRGAAEGGGPDRRGDPPHPGGRERRRGGAGADRPVWILPASGPGDFGHAPAPPHGLAARETGGGDAPASGGHRVLREDSGGSPDAGRGDPGRAGGPGEALRGRAEDGDPGQLPGDAGRAVDPGE</sequence>
<dbReference type="PANTHER" id="PTHR43493:SF5">
    <property type="entry name" value="DNA GYRASE SUBUNIT A, CHLOROPLASTIC_MITOCHONDRIAL"/>
    <property type="match status" value="1"/>
</dbReference>